<dbReference type="Pfam" id="PF01541">
    <property type="entry name" value="GIY-YIG"/>
    <property type="match status" value="1"/>
</dbReference>
<dbReference type="GeneID" id="79929250"/>
<reference evidence="2" key="1">
    <citation type="submission" date="2020-09" db="EMBL/GenBank/DDBJ databases">
        <title>Streptomyces canutascabiei sp. nov., which causes potato common scab and is distributed across the world.</title>
        <authorList>
            <person name="Nguyen H.P."/>
            <person name="Weisberg A.J."/>
            <person name="Chang J.H."/>
            <person name="Clarke C.R."/>
        </authorList>
    </citation>
    <scope>NUCLEOTIDE SEQUENCE</scope>
    <source>
        <strain evidence="2">ID-01-6.2a</strain>
    </source>
</reference>
<dbReference type="InterPro" id="IPR035901">
    <property type="entry name" value="GIY-YIG_endonuc_sf"/>
</dbReference>
<gene>
    <name evidence="2" type="ORF">IHE70_01495</name>
</gene>
<dbReference type="InterPro" id="IPR000305">
    <property type="entry name" value="GIY-YIG_endonuc"/>
</dbReference>
<dbReference type="Proteomes" id="UP000661025">
    <property type="component" value="Unassembled WGS sequence"/>
</dbReference>
<feature type="domain" description="GIY-YIG" evidence="1">
    <location>
        <begin position="9"/>
        <end position="80"/>
    </location>
</feature>
<dbReference type="Gene3D" id="3.40.1440.10">
    <property type="entry name" value="GIY-YIG endonuclease"/>
    <property type="match status" value="1"/>
</dbReference>
<comment type="caution">
    <text evidence="2">The sequence shown here is derived from an EMBL/GenBank/DDBJ whole genome shotgun (WGS) entry which is preliminary data.</text>
</comment>
<proteinExistence type="predicted"/>
<sequence>MTGPIDPRRQTTVYRLFDAQGRLLYIGTSADPQERWEQHGREKLWWSSVAQATVEWCDTRTDALAIEREAIQGENPLHNDKATEREAVFPYSGNRGPTPETTLRRAVTEHRKALDKLAIAVDRAARSGLTAAEISNSLGVGMDAVMDLAQRLVDGGGVSSLKPPLMEAS</sequence>
<protein>
    <submittedName>
        <fullName evidence="2">GIY-YIG nuclease family protein</fullName>
    </submittedName>
</protein>
<evidence type="ECO:0000313" key="3">
    <source>
        <dbReference type="Proteomes" id="UP000661025"/>
    </source>
</evidence>
<dbReference type="RefSeq" id="WP_192358982.1">
    <property type="nucleotide sequence ID" value="NZ_CP119182.1"/>
</dbReference>
<evidence type="ECO:0000259" key="1">
    <source>
        <dbReference type="PROSITE" id="PS50164"/>
    </source>
</evidence>
<organism evidence="2 3">
    <name type="scientific">Streptomyces caniscabiei</name>
    <dbReference type="NCBI Taxonomy" id="2746961"/>
    <lineage>
        <taxon>Bacteria</taxon>
        <taxon>Bacillati</taxon>
        <taxon>Actinomycetota</taxon>
        <taxon>Actinomycetes</taxon>
        <taxon>Kitasatosporales</taxon>
        <taxon>Streptomycetaceae</taxon>
        <taxon>Streptomyces</taxon>
    </lineage>
</organism>
<name>A0A927KYU8_9ACTN</name>
<evidence type="ECO:0000313" key="2">
    <source>
        <dbReference type="EMBL" id="MBD9721938.1"/>
    </source>
</evidence>
<dbReference type="PROSITE" id="PS50164">
    <property type="entry name" value="GIY_YIG"/>
    <property type="match status" value="1"/>
</dbReference>
<dbReference type="EMBL" id="JACYXT010000001">
    <property type="protein sequence ID" value="MBD9721938.1"/>
    <property type="molecule type" value="Genomic_DNA"/>
</dbReference>
<accession>A0A927KYU8</accession>
<dbReference type="SUPFAM" id="SSF82771">
    <property type="entry name" value="GIY-YIG endonuclease"/>
    <property type="match status" value="1"/>
</dbReference>
<dbReference type="AlphaFoldDB" id="A0A927KYU8"/>